<dbReference type="GO" id="GO:0004857">
    <property type="term" value="F:enzyme inhibitor activity"/>
    <property type="evidence" value="ECO:0007669"/>
    <property type="project" value="InterPro"/>
</dbReference>
<keyword evidence="1" id="KW-0732">Signal</keyword>
<dbReference type="Proteomes" id="UP000187203">
    <property type="component" value="Unassembled WGS sequence"/>
</dbReference>
<dbReference type="EMBL" id="AWUE01022206">
    <property type="protein sequence ID" value="OMO59269.1"/>
    <property type="molecule type" value="Genomic_DNA"/>
</dbReference>
<evidence type="ECO:0000256" key="1">
    <source>
        <dbReference type="SAM" id="SignalP"/>
    </source>
</evidence>
<dbReference type="SUPFAM" id="SSF101148">
    <property type="entry name" value="Plant invertase/pectin methylesterase inhibitor"/>
    <property type="match status" value="1"/>
</dbReference>
<feature type="domain" description="Pectinesterase inhibitor" evidence="2">
    <location>
        <begin position="51"/>
        <end position="172"/>
    </location>
</feature>
<dbReference type="OrthoDB" id="982528at2759"/>
<feature type="signal peptide" evidence="1">
    <location>
        <begin position="1"/>
        <end position="29"/>
    </location>
</feature>
<dbReference type="NCBIfam" id="TIGR01614">
    <property type="entry name" value="PME_inhib"/>
    <property type="match status" value="1"/>
</dbReference>
<sequence>MAPTHLCLVSFATIFLCVFSLSPLPTTFAATTILRKPLVPKAKVPLPKASKLVEKICNGDYIVKHRFCLKVLSNPEAAAAKKGNELTKVVMKMAVPNAQKTLNIITQMASHGLPKELGVLKSCMNDYTHAIRSFGMVPDEMVQDRITANYDIHFVSTDALHCDTAIAAAKIQLPQISAGNQLLRYYSSIVSELTN</sequence>
<evidence type="ECO:0000313" key="4">
    <source>
        <dbReference type="Proteomes" id="UP000187203"/>
    </source>
</evidence>
<gene>
    <name evidence="3" type="ORF">COLO4_34260</name>
</gene>
<evidence type="ECO:0000313" key="3">
    <source>
        <dbReference type="EMBL" id="OMO59269.1"/>
    </source>
</evidence>
<comment type="caution">
    <text evidence="3">The sequence shown here is derived from an EMBL/GenBank/DDBJ whole genome shotgun (WGS) entry which is preliminary data.</text>
</comment>
<reference evidence="4" key="1">
    <citation type="submission" date="2013-09" db="EMBL/GenBank/DDBJ databases">
        <title>Corchorus olitorius genome sequencing.</title>
        <authorList>
            <person name="Alam M."/>
            <person name="Haque M.S."/>
            <person name="Islam M.S."/>
            <person name="Emdad E.M."/>
            <person name="Islam M.M."/>
            <person name="Ahmed B."/>
            <person name="Halim A."/>
            <person name="Hossen Q.M.M."/>
            <person name="Hossain M.Z."/>
            <person name="Ahmed R."/>
            <person name="Khan M.M."/>
            <person name="Islam R."/>
            <person name="Rashid M.M."/>
            <person name="Khan S.A."/>
            <person name="Rahman M.S."/>
            <person name="Alam M."/>
            <person name="Yahiya A.S."/>
            <person name="Khan M.S."/>
            <person name="Azam M.S."/>
            <person name="Haque T."/>
            <person name="Lashkar M.Z.H."/>
            <person name="Akhand A.I."/>
            <person name="Morshed G."/>
            <person name="Roy S."/>
            <person name="Uddin K.S."/>
            <person name="Rabeya T."/>
            <person name="Hossain A.S."/>
            <person name="Chowdhury A."/>
            <person name="Snigdha A.R."/>
            <person name="Mortoza M.S."/>
            <person name="Matin S.A."/>
            <person name="Hoque S.M.E."/>
            <person name="Islam M.K."/>
            <person name="Roy D.K."/>
            <person name="Haider R."/>
            <person name="Moosa M.M."/>
            <person name="Elias S.M."/>
            <person name="Hasan A.M."/>
            <person name="Jahan S."/>
            <person name="Shafiuddin M."/>
            <person name="Mahmood N."/>
            <person name="Shommy N.S."/>
        </authorList>
    </citation>
    <scope>NUCLEOTIDE SEQUENCE [LARGE SCALE GENOMIC DNA]</scope>
    <source>
        <strain evidence="4">cv. O-4</strain>
    </source>
</reference>
<organism evidence="3 4">
    <name type="scientific">Corchorus olitorius</name>
    <dbReference type="NCBI Taxonomy" id="93759"/>
    <lineage>
        <taxon>Eukaryota</taxon>
        <taxon>Viridiplantae</taxon>
        <taxon>Streptophyta</taxon>
        <taxon>Embryophyta</taxon>
        <taxon>Tracheophyta</taxon>
        <taxon>Spermatophyta</taxon>
        <taxon>Magnoliopsida</taxon>
        <taxon>eudicotyledons</taxon>
        <taxon>Gunneridae</taxon>
        <taxon>Pentapetalae</taxon>
        <taxon>rosids</taxon>
        <taxon>malvids</taxon>
        <taxon>Malvales</taxon>
        <taxon>Malvaceae</taxon>
        <taxon>Grewioideae</taxon>
        <taxon>Apeibeae</taxon>
        <taxon>Corchorus</taxon>
    </lineage>
</organism>
<dbReference type="InterPro" id="IPR035513">
    <property type="entry name" value="Invertase/methylesterase_inhib"/>
</dbReference>
<protein>
    <submittedName>
        <fullName evidence="3">Pectinesterase inhibitor</fullName>
    </submittedName>
</protein>
<dbReference type="Pfam" id="PF04043">
    <property type="entry name" value="PMEI"/>
    <property type="match status" value="1"/>
</dbReference>
<feature type="chain" id="PRO_5013000665" evidence="1">
    <location>
        <begin position="30"/>
        <end position="195"/>
    </location>
</feature>
<keyword evidence="4" id="KW-1185">Reference proteome</keyword>
<dbReference type="Gene3D" id="1.20.140.40">
    <property type="entry name" value="Invertase/pectin methylesterase inhibitor family protein"/>
    <property type="match status" value="1"/>
</dbReference>
<name>A0A1R3GMJ5_9ROSI</name>
<proteinExistence type="predicted"/>
<dbReference type="AlphaFoldDB" id="A0A1R3GMJ5"/>
<accession>A0A1R3GMJ5</accession>
<dbReference type="InterPro" id="IPR006501">
    <property type="entry name" value="Pectinesterase_inhib_dom"/>
</dbReference>
<dbReference type="PANTHER" id="PTHR31890">
    <property type="entry name" value="PLANT INVERTASE/PECTIN METHYLESTERASE INHIBITOR SUPERFAMILY PROTEIN"/>
    <property type="match status" value="1"/>
</dbReference>
<dbReference type="PANTHER" id="PTHR31890:SF9">
    <property type="entry name" value="PLANT INVERTASE_PECTIN METHYLESTERASE INHIBITOR SUPERFAMILY PROTEIN"/>
    <property type="match status" value="1"/>
</dbReference>
<evidence type="ECO:0000259" key="2">
    <source>
        <dbReference type="Pfam" id="PF04043"/>
    </source>
</evidence>